<dbReference type="Proteomes" id="UP001172386">
    <property type="component" value="Unassembled WGS sequence"/>
</dbReference>
<evidence type="ECO:0000313" key="2">
    <source>
        <dbReference type="Proteomes" id="UP001172386"/>
    </source>
</evidence>
<keyword evidence="2" id="KW-1185">Reference proteome</keyword>
<sequence length="459" mass="49163">MNTTPSIAPAAPAAPVLRYETALSADARQRQLKARTQLWAPDACYRAAVQAMPPQDVAAVLATWGKGALGTVGPGRSARTPGVDLWPIDPGPGNPVGALGPSLGGRRGRAGGSAPTACCQGFGQPAPVVGFGGRRALQQNNIILYYMETSIPPTDELGPVARTLDWLEDLDECPDTAARRVAWLLLLPLLIALPFLRPLLDVLDEWMASQPKGRARRWLQLRRPSARFMRRLAVLLSLTAAVWCHEAQMGKSISVANAKGGVGKTTLALTVAGALAAAGQRVQLVDLDPQGSSLVWSGIRAGTGRAQVFDVTATPAAGYDWTVYDHPPGLPQKVNTQAHVVLVPTVLSMQDYTATSRFIQELQKSGSRFLVLPNRVELVASDQSSMLEQLFAGEVYMPKRSGLQRAFNNGVTVYDERPGVPGAPSIRKDFDPVMNALIGLLNNPGLQRLYDANGYPTSR</sequence>
<reference evidence="1" key="1">
    <citation type="submission" date="2022-10" db="EMBL/GenBank/DDBJ databases">
        <title>Culturing micro-colonial fungi from biological soil crusts in the Mojave desert and describing Neophaeococcomyces mojavensis, and introducing the new genera and species Taxawa tesnikishii.</title>
        <authorList>
            <person name="Kurbessoian T."/>
            <person name="Stajich J.E."/>
        </authorList>
    </citation>
    <scope>NUCLEOTIDE SEQUENCE</scope>
    <source>
        <strain evidence="1">JES_112</strain>
    </source>
</reference>
<dbReference type="EMBL" id="JAPDRQ010000346">
    <property type="protein sequence ID" value="KAJ9650388.1"/>
    <property type="molecule type" value="Genomic_DNA"/>
</dbReference>
<proteinExistence type="predicted"/>
<evidence type="ECO:0000313" key="1">
    <source>
        <dbReference type="EMBL" id="KAJ9650388.1"/>
    </source>
</evidence>
<comment type="caution">
    <text evidence="1">The sequence shown here is derived from an EMBL/GenBank/DDBJ whole genome shotgun (WGS) entry which is preliminary data.</text>
</comment>
<organism evidence="1 2">
    <name type="scientific">Neophaeococcomyces mojaviensis</name>
    <dbReference type="NCBI Taxonomy" id="3383035"/>
    <lineage>
        <taxon>Eukaryota</taxon>
        <taxon>Fungi</taxon>
        <taxon>Dikarya</taxon>
        <taxon>Ascomycota</taxon>
        <taxon>Pezizomycotina</taxon>
        <taxon>Eurotiomycetes</taxon>
        <taxon>Chaetothyriomycetidae</taxon>
        <taxon>Chaetothyriales</taxon>
        <taxon>Chaetothyriales incertae sedis</taxon>
        <taxon>Neophaeococcomyces</taxon>
    </lineage>
</organism>
<gene>
    <name evidence="1" type="ORF">H2198_010298</name>
</gene>
<accession>A0ACC2ZS08</accession>
<protein>
    <submittedName>
        <fullName evidence="1">Uncharacterized protein</fullName>
    </submittedName>
</protein>
<name>A0ACC2ZS08_9EURO</name>